<dbReference type="EMBL" id="JAINDJ010000006">
    <property type="protein sequence ID" value="KAG9445243.1"/>
    <property type="molecule type" value="Genomic_DNA"/>
</dbReference>
<dbReference type="Proteomes" id="UP000825729">
    <property type="component" value="Unassembled WGS sequence"/>
</dbReference>
<sequence length="199" mass="22452">MGWVWRDDEDEPRAGVSARGFGDIGELGRSGTGSDERCSMRRVVQSRCKVEEVEPGKFVNKCEKTEKLLRSCTGRPTEVVESNTEYTEDDVIENVARGSFAYESTPSTDIFPFPGLRSDIEVFERNLSGGFSRFMGGFMEAAEEMRNEFFQAFGIPSIFERQFPDEGPRSHDGLFGNEAHARRKEESAYAEFAEKVQDV</sequence>
<comment type="caution">
    <text evidence="2">The sequence shown here is derived from an EMBL/GenBank/DDBJ whole genome shotgun (WGS) entry which is preliminary data.</text>
</comment>
<name>A0AAV7E944_ARIFI</name>
<evidence type="ECO:0000256" key="1">
    <source>
        <dbReference type="SAM" id="MobiDB-lite"/>
    </source>
</evidence>
<feature type="region of interest" description="Disordered" evidence="1">
    <location>
        <begin position="1"/>
        <end position="38"/>
    </location>
</feature>
<proteinExistence type="predicted"/>
<dbReference type="InterPro" id="IPR053346">
    <property type="entry name" value="Fra_a_1-associated"/>
</dbReference>
<dbReference type="PANTHER" id="PTHR35722:SF1">
    <property type="entry name" value="MAL D 1-ASSOCIATED PROTEIN"/>
    <property type="match status" value="1"/>
</dbReference>
<dbReference type="AlphaFoldDB" id="A0AAV7E944"/>
<accession>A0AAV7E944</accession>
<protein>
    <submittedName>
        <fullName evidence="2">Uncharacterized protein</fullName>
    </submittedName>
</protein>
<reference evidence="2 3" key="1">
    <citation type="submission" date="2021-07" db="EMBL/GenBank/DDBJ databases">
        <title>The Aristolochia fimbriata genome: insights into angiosperm evolution, floral development and chemical biosynthesis.</title>
        <authorList>
            <person name="Jiao Y."/>
        </authorList>
    </citation>
    <scope>NUCLEOTIDE SEQUENCE [LARGE SCALE GENOMIC DNA]</scope>
    <source>
        <strain evidence="2">IBCAS-2021</strain>
        <tissue evidence="2">Leaf</tissue>
    </source>
</reference>
<organism evidence="2 3">
    <name type="scientific">Aristolochia fimbriata</name>
    <name type="common">White veined hardy Dutchman's pipe vine</name>
    <dbReference type="NCBI Taxonomy" id="158543"/>
    <lineage>
        <taxon>Eukaryota</taxon>
        <taxon>Viridiplantae</taxon>
        <taxon>Streptophyta</taxon>
        <taxon>Embryophyta</taxon>
        <taxon>Tracheophyta</taxon>
        <taxon>Spermatophyta</taxon>
        <taxon>Magnoliopsida</taxon>
        <taxon>Magnoliidae</taxon>
        <taxon>Piperales</taxon>
        <taxon>Aristolochiaceae</taxon>
        <taxon>Aristolochia</taxon>
    </lineage>
</organism>
<feature type="compositionally biased region" description="Gly residues" evidence="1">
    <location>
        <begin position="22"/>
        <end position="31"/>
    </location>
</feature>
<keyword evidence="3" id="KW-1185">Reference proteome</keyword>
<evidence type="ECO:0000313" key="2">
    <source>
        <dbReference type="EMBL" id="KAG9445243.1"/>
    </source>
</evidence>
<dbReference type="PANTHER" id="PTHR35722">
    <property type="entry name" value="MAL D 1-ASSOCIATED PROTEIN"/>
    <property type="match status" value="1"/>
</dbReference>
<gene>
    <name evidence="2" type="ORF">H6P81_016583</name>
</gene>
<evidence type="ECO:0000313" key="3">
    <source>
        <dbReference type="Proteomes" id="UP000825729"/>
    </source>
</evidence>